<evidence type="ECO:0000256" key="1">
    <source>
        <dbReference type="SAM" id="MobiDB-lite"/>
    </source>
</evidence>
<gene>
    <name evidence="3" type="ORF">SAMN05660324_4272</name>
</gene>
<dbReference type="Proteomes" id="UP000198863">
    <property type="component" value="Unassembled WGS sequence"/>
</dbReference>
<dbReference type="PROSITE" id="PS51318">
    <property type="entry name" value="TAT"/>
    <property type="match status" value="1"/>
</dbReference>
<feature type="compositionally biased region" description="Gly residues" evidence="1">
    <location>
        <begin position="393"/>
        <end position="404"/>
    </location>
</feature>
<keyword evidence="4" id="KW-1185">Reference proteome</keyword>
<protein>
    <submittedName>
        <fullName evidence="3">L-ascorbate metabolism protein UlaG, beta-lactamase superfamily</fullName>
    </submittedName>
</protein>
<feature type="domain" description="Metallo-beta-lactamase" evidence="2">
    <location>
        <begin position="132"/>
        <end position="328"/>
    </location>
</feature>
<evidence type="ECO:0000313" key="3">
    <source>
        <dbReference type="EMBL" id="SDH07843.1"/>
    </source>
</evidence>
<dbReference type="PANTHER" id="PTHR15032">
    <property type="entry name" value="N-ACYL-PHOSPHATIDYLETHANOLAMINE-HYDROLYZING PHOSPHOLIPASE D"/>
    <property type="match status" value="1"/>
</dbReference>
<evidence type="ECO:0000313" key="4">
    <source>
        <dbReference type="Proteomes" id="UP000198863"/>
    </source>
</evidence>
<dbReference type="RefSeq" id="WP_207508251.1">
    <property type="nucleotide sequence ID" value="NZ_FNCF01000008.1"/>
</dbReference>
<dbReference type="AlphaFoldDB" id="A0A1G7ZGI3"/>
<name>A0A1G7ZGI3_9ACTN</name>
<dbReference type="InterPro" id="IPR036866">
    <property type="entry name" value="RibonucZ/Hydroxyglut_hydro"/>
</dbReference>
<feature type="region of interest" description="Disordered" evidence="1">
    <location>
        <begin position="382"/>
        <end position="434"/>
    </location>
</feature>
<feature type="compositionally biased region" description="Basic and acidic residues" evidence="1">
    <location>
        <begin position="418"/>
        <end position="434"/>
    </location>
</feature>
<reference evidence="4" key="1">
    <citation type="submission" date="2016-10" db="EMBL/GenBank/DDBJ databases">
        <authorList>
            <person name="Varghese N."/>
            <person name="Submissions S."/>
        </authorList>
    </citation>
    <scope>NUCLEOTIDE SEQUENCE [LARGE SCALE GENOMIC DNA]</scope>
    <source>
        <strain evidence="4">DSM 44526</strain>
    </source>
</reference>
<dbReference type="SUPFAM" id="SSF56281">
    <property type="entry name" value="Metallo-hydrolase/oxidoreductase"/>
    <property type="match status" value="1"/>
</dbReference>
<dbReference type="Pfam" id="PF12706">
    <property type="entry name" value="Lactamase_B_2"/>
    <property type="match status" value="1"/>
</dbReference>
<dbReference type="InterPro" id="IPR006311">
    <property type="entry name" value="TAT_signal"/>
</dbReference>
<dbReference type="EMBL" id="FNCF01000008">
    <property type="protein sequence ID" value="SDH07843.1"/>
    <property type="molecule type" value="Genomic_DNA"/>
</dbReference>
<dbReference type="GO" id="GO:0005737">
    <property type="term" value="C:cytoplasm"/>
    <property type="evidence" value="ECO:0007669"/>
    <property type="project" value="TreeGrafter"/>
</dbReference>
<proteinExistence type="predicted"/>
<sequence>MTSRPPARPARRAATAIAAALAAGAVAVPAGLLARATWGLPAAIGAGRRGALPGTAGSAQFRDGTFNNRLPGPVMAPVSALGGLRRQLHRERDRGRPVGAVPVVRPHVPAQAAELAATWLGHSTVLLEVEGRRVLVDPVWGHRVSPSPLFGPTRLHAPPLPLADLPPVDAVLVSHDHYDHLDLPTVRELLRGTAAPFVVPLGVGEHLRGWGVPEDRVVELDWDGTTSVAGLTLACTEARHFSGRWFGRDNTLWSSWVVRGERRAVFFGGDTGYTPAFAGIGGRWGPFDLVVLPVGAYDPAWPAVHLTPEEAVQVHGDLGGGLLLPVHWATFNLAFHPWAEPVQRLLAATARTGVPVVVPRPGGRVDVLDPPDVEDWWSAVGSVEDRARSPHGVGDGGEVGGGDGEQAAAERQAPVRGVGDEGQLRHERADVGRP</sequence>
<dbReference type="InterPro" id="IPR001279">
    <property type="entry name" value="Metallo-B-lactamas"/>
</dbReference>
<organism evidence="3 4">
    <name type="scientific">Klenkia brasiliensis</name>
    <dbReference type="NCBI Taxonomy" id="333142"/>
    <lineage>
        <taxon>Bacteria</taxon>
        <taxon>Bacillati</taxon>
        <taxon>Actinomycetota</taxon>
        <taxon>Actinomycetes</taxon>
        <taxon>Geodermatophilales</taxon>
        <taxon>Geodermatophilaceae</taxon>
        <taxon>Klenkia</taxon>
    </lineage>
</organism>
<evidence type="ECO:0000259" key="2">
    <source>
        <dbReference type="Pfam" id="PF12706"/>
    </source>
</evidence>
<dbReference type="Gene3D" id="3.60.15.10">
    <property type="entry name" value="Ribonuclease Z/Hydroxyacylglutathione hydrolase-like"/>
    <property type="match status" value="1"/>
</dbReference>
<accession>A0A1G7ZGI3</accession>
<dbReference type="PANTHER" id="PTHR15032:SF4">
    <property type="entry name" value="N-ACYL-PHOSPHATIDYLETHANOLAMINE-HYDROLYZING PHOSPHOLIPASE D"/>
    <property type="match status" value="1"/>
</dbReference>